<dbReference type="EMBL" id="MTYJ01000120">
    <property type="protein sequence ID" value="OQV13616.1"/>
    <property type="molecule type" value="Genomic_DNA"/>
</dbReference>
<protein>
    <submittedName>
        <fullName evidence="1">Uncharacterized protein</fullName>
    </submittedName>
</protein>
<proteinExistence type="predicted"/>
<comment type="caution">
    <text evidence="1">The sequence shown here is derived from an EMBL/GenBank/DDBJ whole genome shotgun (WGS) entry which is preliminary data.</text>
</comment>
<sequence length="549" mass="62484">MLRKFSNMGPMGNETQNCSTSIVVDMRTSKFKVESLLDRIRGTGHKIRYLLKTSRPFPALSGLCSKFSKHNYKDGEEWRMFRELDEQLRNIMEVFETFSGDATRENWHTFLGNVKHLNSKSKLLPSWLKEGSLGLRMENSIRDGEISLMEYRKLQEGICIMQSCLLFCVVLSECDMPLTRGTISNTKFPKEIIGILKSLEKEASDFLFVVDERYSLLNNTAFLRNMEHQQEGTAPVQRLCELDSLVRSKINKISDNHKQYELAEHIGNWLDLIYGHFSWTVLVTKDGEKLRKFMETKFDVDPGYNAEIYIPRYAADSNSKFIASLGRGLKYGYHLCNVTEPNLGIALIWATRQPDSDYGESTKVEKFKEKINAGMDLIQLQEKLQDEPWGASMIMGIVTHPGVLETEDRASLLETEDHIEDNIEIFQTTKDGVLPLRWQTESGKRNVLAWLKLPDPVADSTVGSSVKCSLEACLESLGEGYVKTMKQPSTMVITMFSASAKCHGLYVKVTRSDSLVDVIATIAFNPNSMRLHYFYIGHIRVSVTRGLLL</sequence>
<evidence type="ECO:0000313" key="1">
    <source>
        <dbReference type="EMBL" id="OQV13616.1"/>
    </source>
</evidence>
<organism evidence="1 2">
    <name type="scientific">Hypsibius exemplaris</name>
    <name type="common">Freshwater tardigrade</name>
    <dbReference type="NCBI Taxonomy" id="2072580"/>
    <lineage>
        <taxon>Eukaryota</taxon>
        <taxon>Metazoa</taxon>
        <taxon>Ecdysozoa</taxon>
        <taxon>Tardigrada</taxon>
        <taxon>Eutardigrada</taxon>
        <taxon>Parachela</taxon>
        <taxon>Hypsibioidea</taxon>
        <taxon>Hypsibiidae</taxon>
        <taxon>Hypsibius</taxon>
    </lineage>
</organism>
<dbReference type="Proteomes" id="UP000192578">
    <property type="component" value="Unassembled WGS sequence"/>
</dbReference>
<accession>A0A1W0WEI5</accession>
<keyword evidence="2" id="KW-1185">Reference proteome</keyword>
<reference evidence="2" key="1">
    <citation type="submission" date="2017-01" db="EMBL/GenBank/DDBJ databases">
        <title>Comparative genomics of anhydrobiosis in the tardigrade Hypsibius dujardini.</title>
        <authorList>
            <person name="Yoshida Y."/>
            <person name="Koutsovoulos G."/>
            <person name="Laetsch D."/>
            <person name="Stevens L."/>
            <person name="Kumar S."/>
            <person name="Horikawa D."/>
            <person name="Ishino K."/>
            <person name="Komine S."/>
            <person name="Tomita M."/>
            <person name="Blaxter M."/>
            <person name="Arakawa K."/>
        </authorList>
    </citation>
    <scope>NUCLEOTIDE SEQUENCE [LARGE SCALE GENOMIC DNA]</scope>
    <source>
        <strain evidence="2">Z151</strain>
    </source>
</reference>
<dbReference type="AlphaFoldDB" id="A0A1W0WEI5"/>
<name>A0A1W0WEI5_HYPEX</name>
<evidence type="ECO:0000313" key="2">
    <source>
        <dbReference type="Proteomes" id="UP000192578"/>
    </source>
</evidence>
<gene>
    <name evidence="1" type="ORF">BV898_12159</name>
</gene>